<protein>
    <submittedName>
        <fullName evidence="2">Glycosyl transferase family 2</fullName>
    </submittedName>
</protein>
<keyword evidence="2" id="KW-0808">Transferase</keyword>
<proteinExistence type="predicted"/>
<feature type="domain" description="Glycosyltransferase 2-like" evidence="1">
    <location>
        <begin position="5"/>
        <end position="113"/>
    </location>
</feature>
<dbReference type="SUPFAM" id="SSF53448">
    <property type="entry name" value="Nucleotide-diphospho-sugar transferases"/>
    <property type="match status" value="1"/>
</dbReference>
<dbReference type="AlphaFoldDB" id="A0A1H7JZ33"/>
<name>A0A1H7JZ33_9BURK</name>
<evidence type="ECO:0000313" key="3">
    <source>
        <dbReference type="Proteomes" id="UP000199120"/>
    </source>
</evidence>
<dbReference type="STRING" id="416943.SAMN05445871_2168"/>
<dbReference type="Pfam" id="PF00535">
    <property type="entry name" value="Glycos_transf_2"/>
    <property type="match status" value="1"/>
</dbReference>
<organism evidence="2 3">
    <name type="scientific">Paraburkholderia caballeronis</name>
    <dbReference type="NCBI Taxonomy" id="416943"/>
    <lineage>
        <taxon>Bacteria</taxon>
        <taxon>Pseudomonadati</taxon>
        <taxon>Pseudomonadota</taxon>
        <taxon>Betaproteobacteria</taxon>
        <taxon>Burkholderiales</taxon>
        <taxon>Burkholderiaceae</taxon>
        <taxon>Paraburkholderia</taxon>
    </lineage>
</organism>
<dbReference type="InterPro" id="IPR001173">
    <property type="entry name" value="Glyco_trans_2-like"/>
</dbReference>
<dbReference type="EMBL" id="FOAJ01000003">
    <property type="protein sequence ID" value="SEK78885.1"/>
    <property type="molecule type" value="Genomic_DNA"/>
</dbReference>
<sequence>MKSVSVAMATCNGEKYLAAQLDSLARQTRPPAELVVTDDSSADATLDILADFSYRAPFPVRVYANAERLGYRANFMRAVSLCKSDFVSFCDQDDVWFDDKLARCMARLDASDALLLSHNAIVTDSALAEIDTLAKDALAQPDNPPLSIDPLKYGLGFTLLFDRRLAQFEPLWQRSIDFNDGSSKEGHDQWFFFLANALGPVLYIDAPLAHYRRHTNTATRTTWAGASSAAQALHYLFECLPRWANHATGCEHRAAVLDAIAADPSSPYAAAARAGAERYRAYARLYRERIELYNATSVIERSRRFAAILSSGGYRNGDVWAKGTKSACKDLLAGVLRLSHVMPATARTRLRGY</sequence>
<dbReference type="RefSeq" id="WP_090544686.1">
    <property type="nucleotide sequence ID" value="NZ_FNSR01000001.1"/>
</dbReference>
<dbReference type="GO" id="GO:0016758">
    <property type="term" value="F:hexosyltransferase activity"/>
    <property type="evidence" value="ECO:0007669"/>
    <property type="project" value="UniProtKB-ARBA"/>
</dbReference>
<dbReference type="OrthoDB" id="9802649at2"/>
<dbReference type="Gene3D" id="3.90.550.10">
    <property type="entry name" value="Spore Coat Polysaccharide Biosynthesis Protein SpsA, Chain A"/>
    <property type="match status" value="1"/>
</dbReference>
<accession>A0A1H7JZ33</accession>
<dbReference type="PANTHER" id="PTHR22916:SF3">
    <property type="entry name" value="UDP-GLCNAC:BETAGAL BETA-1,3-N-ACETYLGLUCOSAMINYLTRANSFERASE-LIKE PROTEIN 1"/>
    <property type="match status" value="1"/>
</dbReference>
<gene>
    <name evidence="2" type="ORF">SAMN05192542_103471</name>
</gene>
<dbReference type="InterPro" id="IPR029044">
    <property type="entry name" value="Nucleotide-diphossugar_trans"/>
</dbReference>
<evidence type="ECO:0000313" key="2">
    <source>
        <dbReference type="EMBL" id="SEK78885.1"/>
    </source>
</evidence>
<dbReference type="Proteomes" id="UP000199120">
    <property type="component" value="Unassembled WGS sequence"/>
</dbReference>
<dbReference type="PANTHER" id="PTHR22916">
    <property type="entry name" value="GLYCOSYLTRANSFERASE"/>
    <property type="match status" value="1"/>
</dbReference>
<evidence type="ECO:0000259" key="1">
    <source>
        <dbReference type="Pfam" id="PF00535"/>
    </source>
</evidence>
<reference evidence="3" key="1">
    <citation type="submission" date="2016-10" db="EMBL/GenBank/DDBJ databases">
        <authorList>
            <person name="Varghese N."/>
            <person name="Submissions S."/>
        </authorList>
    </citation>
    <scope>NUCLEOTIDE SEQUENCE [LARGE SCALE GENOMIC DNA]</scope>
    <source>
        <strain evidence="3">LMG 26416</strain>
    </source>
</reference>
<keyword evidence="3" id="KW-1185">Reference proteome</keyword>